<evidence type="ECO:0000313" key="3">
    <source>
        <dbReference type="EMBL" id="MBB6690575.1"/>
    </source>
</evidence>
<proteinExistence type="predicted"/>
<feature type="region of interest" description="Disordered" evidence="1">
    <location>
        <begin position="743"/>
        <end position="767"/>
    </location>
</feature>
<evidence type="ECO:0000256" key="1">
    <source>
        <dbReference type="SAM" id="MobiDB-lite"/>
    </source>
</evidence>
<feature type="domain" description="SLH" evidence="2">
    <location>
        <begin position="1594"/>
        <end position="1657"/>
    </location>
</feature>
<dbReference type="InterPro" id="IPR051465">
    <property type="entry name" value="Cell_Envelope_Struct_Comp"/>
</dbReference>
<dbReference type="PANTHER" id="PTHR43308">
    <property type="entry name" value="OUTER MEMBRANE PROTEIN ALPHA-RELATED"/>
    <property type="match status" value="1"/>
</dbReference>
<feature type="compositionally biased region" description="Low complexity" evidence="1">
    <location>
        <begin position="1366"/>
        <end position="1379"/>
    </location>
</feature>
<feature type="region of interest" description="Disordered" evidence="1">
    <location>
        <begin position="655"/>
        <end position="680"/>
    </location>
</feature>
<feature type="domain" description="SLH" evidence="2">
    <location>
        <begin position="1722"/>
        <end position="1783"/>
    </location>
</feature>
<dbReference type="Pfam" id="PF00395">
    <property type="entry name" value="SLH"/>
    <property type="match status" value="3"/>
</dbReference>
<dbReference type="InterPro" id="IPR049804">
    <property type="entry name" value="Choice_anch_L"/>
</dbReference>
<feature type="compositionally biased region" description="Polar residues" evidence="1">
    <location>
        <begin position="839"/>
        <end position="849"/>
    </location>
</feature>
<accession>A0A841TQZ6</accession>
<feature type="region of interest" description="Disordered" evidence="1">
    <location>
        <begin position="476"/>
        <end position="499"/>
    </location>
</feature>
<comment type="caution">
    <text evidence="3">The sequence shown here is derived from an EMBL/GenBank/DDBJ whole genome shotgun (WGS) entry which is preliminary data.</text>
</comment>
<dbReference type="InterPro" id="IPR001119">
    <property type="entry name" value="SLH_dom"/>
</dbReference>
<dbReference type="Pfam" id="PF20578">
    <property type="entry name" value="aBig_2"/>
    <property type="match status" value="1"/>
</dbReference>
<feature type="compositionally biased region" description="Polar residues" evidence="1">
    <location>
        <begin position="48"/>
        <end position="65"/>
    </location>
</feature>
<name>A0A841TQZ6_9BACL</name>
<protein>
    <submittedName>
        <fullName evidence="3">Choice-of-anchor L domain-containing protein</fullName>
    </submittedName>
</protein>
<dbReference type="PROSITE" id="PS51272">
    <property type="entry name" value="SLH"/>
    <property type="match status" value="3"/>
</dbReference>
<dbReference type="PANTHER" id="PTHR43308:SF1">
    <property type="entry name" value="OUTER MEMBRANE PROTEIN ALPHA"/>
    <property type="match status" value="1"/>
</dbReference>
<feature type="region of interest" description="Disordered" evidence="1">
    <location>
        <begin position="1366"/>
        <end position="1387"/>
    </location>
</feature>
<dbReference type="Proteomes" id="UP000553776">
    <property type="component" value="Unassembled WGS sequence"/>
</dbReference>
<dbReference type="InterPro" id="IPR046780">
    <property type="entry name" value="aBig_2"/>
</dbReference>
<feature type="region of interest" description="Disordered" evidence="1">
    <location>
        <begin position="565"/>
        <end position="593"/>
    </location>
</feature>
<gene>
    <name evidence="3" type="ORF">H7B90_04080</name>
</gene>
<feature type="compositionally biased region" description="Polar residues" evidence="1">
    <location>
        <begin position="565"/>
        <end position="575"/>
    </location>
</feature>
<feature type="domain" description="SLH" evidence="2">
    <location>
        <begin position="1658"/>
        <end position="1721"/>
    </location>
</feature>
<keyword evidence="4" id="KW-1185">Reference proteome</keyword>
<evidence type="ECO:0000313" key="4">
    <source>
        <dbReference type="Proteomes" id="UP000553776"/>
    </source>
</evidence>
<feature type="region of interest" description="Disordered" evidence="1">
    <location>
        <begin position="44"/>
        <end position="65"/>
    </location>
</feature>
<reference evidence="3 4" key="1">
    <citation type="submission" date="2020-08" db="EMBL/GenBank/DDBJ databases">
        <title>Cohnella phylogeny.</title>
        <authorList>
            <person name="Dunlap C."/>
        </authorList>
    </citation>
    <scope>NUCLEOTIDE SEQUENCE [LARGE SCALE GENOMIC DNA]</scope>
    <source>
        <strain evidence="3 4">DSM 25239</strain>
    </source>
</reference>
<feature type="region of interest" description="Disordered" evidence="1">
    <location>
        <begin position="831"/>
        <end position="857"/>
    </location>
</feature>
<dbReference type="NCBIfam" id="NF038133">
    <property type="entry name" value="choice_anch_L"/>
    <property type="match status" value="1"/>
</dbReference>
<organism evidence="3 4">
    <name type="scientific">Cohnella xylanilytica</name>
    <dbReference type="NCBI Taxonomy" id="557555"/>
    <lineage>
        <taxon>Bacteria</taxon>
        <taxon>Bacillati</taxon>
        <taxon>Bacillota</taxon>
        <taxon>Bacilli</taxon>
        <taxon>Bacillales</taxon>
        <taxon>Paenibacillaceae</taxon>
        <taxon>Cohnella</taxon>
    </lineage>
</organism>
<dbReference type="EMBL" id="JACJVR010000012">
    <property type="protein sequence ID" value="MBB6690575.1"/>
    <property type="molecule type" value="Genomic_DNA"/>
</dbReference>
<sequence>MDEGSIKLTGANVAFGTFTGGKGSIGFDSGIILSTGKAADVVGPNDNPGISTANKTPGDSNLGSSNTKDAAVLEFKFTPTRDKISFQYVFSSDEYNEYANTSYNDTFAFYVNGSNKALIPNTDIPVSINTVNGGNPTKSGDIGPQNAEYFIDNTNGHLNTQMDGLTVVMSLSVPVHAGVENTIKLAIADFGDDSIDSNVFIKAGSMNDREARPGVIVIDSKEPPGSGGGDININVKRQEGTDGTVSFDVILVDEDGKESEPQILTFPDGEDICKFPVPSNTEKIILTNPTGGAEIDPGSLNVNVDDIPDAGGSPAQSASPVADKIVANASTDEVTVEDVPAGATVTVYDADGNVIGTATNNGAEPAPVTVTIDDGLVDGQKVDVTLKESDKLESAKVNVTASSDSSSPLDPEKVTANATKDEVVVQDVPAGATIKVYDAEGNVIGTATNDGTEPGPVTVHLTGDLKNGDTVKVTVTEPGKGESAPISVKAGQDPSAPLEAGKATANATKDEVVVQDVPAGATINVYDAEGNVIGTATNDGTESGPVTVHLTGDLKNGDTVKVTVTESGKSESSPISVKAGQDPSAPLEASKATANATKDEVVVQDVPAGATIKVYDAEGNVIGTATNEGTESGPVTVHLTGDLKNGETVKVTITESGKGESSPISVKAGQDPSSPPEAGKVTANATKDEVVVQDVPAGATINVYDAEGNVIGTATNDTESGPVTVHLTGDLKNGDTVKVTVTEPGKGESSPISVKAGQDPSSPLEAGKATANATKDEVVVQDVPAGATIKVYDAEGNVIGTATNDGTESGPVTVHLTGDLKNGDTVKVTVTEPGKGESSPVSVTAGQDPSSPPEAGKVTANATKDEVVVQDVPAGATIKVYDAEGNVIGTATNDGTEAGPVTVRLTGDLKSGDTVKATVTETGKGESAPVSATAKDESLKPTANRNKLEENVFDRTLTVQDVPPGTAVRVYDEAGDPIGTAVNEGTIPATVVVTFEDNVLKKDEDIRVTFTEPGKLESPPYVKTLDITDDQYLNQDAKELSIGYTPGDTWESVTASIYVLTSGKYGSQIAWKSSKPTVVEIPQGSGAQIEGKVHRQASGETVIVTATLSKGGKTRYRTFLLVVKANGETKSEQSNTRNVEVKDGNDASAASVPVTRVTVSNSSTGKTSFIDKVVLTPAKAAEVVQKASGSVATILIDEPAGNAPDEVAVEIPADSVAALTGQGFSLNIETEHATLSLPADVLSSLGNNLTDLYFRLVPIKDDAKKKAIKQAIPRSHDGQSVTPTGDSLEIETNYSSFETTLTIPFAKNGIDPARLDTSKLRIYIAHSDGTTEFAAGTLVKNDAGNATGIRFKIDKFSTFTIVSLKSSSTSGGSTPTPSTDTVQAETSAKGTGIGVKLDIQRTKDASGATKDELKLTSQQAGQIAEEAAAAGVSRVTVTVPDAKDEVASTRIVLERGAADKLADAKVDLAIETSGGQVIVPSGSLAGGAGDVEIVLAPVRDKTKQQQIDERAAANDSVAKLSNGEKPAAAGRSVELDIGSLGSATVVVPLDASLIPAGSAERDVYLQSVIVYAEYKDGTAGTATCTIVDLGDGRYGIQIAGAKSGTYTALSVAGVAKTQSHSAYIKGYVDGTFRPNQPITRAELAALIARNLPAGADAKPASYPDVKAAHWAASYIDQVTAAGLMEGDTHGSFLPDANITRAEMAVLAARYLNLQASGGFADSARFADVRSHWAAGAIDAVGSADVMTGYADGTFGARKQLTRAEAVTIINRMLGRGPLYGVTASDWKDVPTTYWAFADIEEASVDHSYANRPEGGEQRAD</sequence>
<evidence type="ECO:0000259" key="2">
    <source>
        <dbReference type="PROSITE" id="PS51272"/>
    </source>
</evidence>